<evidence type="ECO:0000313" key="4">
    <source>
        <dbReference type="EMBL" id="KHN71138.1"/>
    </source>
</evidence>
<keyword evidence="4" id="KW-0489">Methyltransferase</keyword>
<dbReference type="GO" id="GO:0005634">
    <property type="term" value="C:nucleus"/>
    <property type="evidence" value="ECO:0007669"/>
    <property type="project" value="TreeGrafter"/>
</dbReference>
<keyword evidence="4" id="KW-0808">Transferase</keyword>
<evidence type="ECO:0000256" key="1">
    <source>
        <dbReference type="ARBA" id="ARBA00023015"/>
    </source>
</evidence>
<organism evidence="4 5">
    <name type="scientific">Toxocara canis</name>
    <name type="common">Canine roundworm</name>
    <dbReference type="NCBI Taxonomy" id="6265"/>
    <lineage>
        <taxon>Eukaryota</taxon>
        <taxon>Metazoa</taxon>
        <taxon>Ecdysozoa</taxon>
        <taxon>Nematoda</taxon>
        <taxon>Chromadorea</taxon>
        <taxon>Rhabditida</taxon>
        <taxon>Spirurina</taxon>
        <taxon>Ascaridomorpha</taxon>
        <taxon>Ascaridoidea</taxon>
        <taxon>Toxocaridae</taxon>
        <taxon>Toxocara</taxon>
    </lineage>
</organism>
<keyword evidence="5" id="KW-1185">Reference proteome</keyword>
<dbReference type="InterPro" id="IPR048358">
    <property type="entry name" value="EZH1/2_MCSS"/>
</dbReference>
<dbReference type="PANTHER" id="PTHR45747">
    <property type="entry name" value="HISTONE-LYSINE N-METHYLTRANSFERASE E(Z)"/>
    <property type="match status" value="1"/>
</dbReference>
<sequence>MATPRMQYWTMTEMNVTCKDEKKLSHMPFMGDCEVDDTSFGEELLETFAEGIHGTRTGCGEIINDDILYKLLKTLFARHPEANKRLLYEAVHNQFPNKASVRELPPLYDDLKRRFEPQDPANEEKLLAGYIDGTAYSSFRLLRCPRCFNYDCMLHGFGSGEDQELPRRKGHSSTSSPYPCGPNCYKYALKGMVSIVFSSSNFRVNPDQHYRLLWPMREREKHAFFFCVCVKSNRPIKMCYVCLL</sequence>
<dbReference type="GO" id="GO:0032259">
    <property type="term" value="P:methylation"/>
    <property type="evidence" value="ECO:0007669"/>
    <property type="project" value="UniProtKB-KW"/>
</dbReference>
<dbReference type="OMA" id="PMREREK"/>
<keyword evidence="2" id="KW-0804">Transcription</keyword>
<comment type="caution">
    <text evidence="4">The sequence shown here is derived from an EMBL/GenBank/DDBJ whole genome shotgun (WGS) entry which is preliminary data.</text>
</comment>
<dbReference type="GO" id="GO:0003682">
    <property type="term" value="F:chromatin binding"/>
    <property type="evidence" value="ECO:0007669"/>
    <property type="project" value="TreeGrafter"/>
</dbReference>
<dbReference type="Proteomes" id="UP000031036">
    <property type="component" value="Unassembled WGS sequence"/>
</dbReference>
<dbReference type="GO" id="GO:0031507">
    <property type="term" value="P:heterochromatin formation"/>
    <property type="evidence" value="ECO:0007669"/>
    <property type="project" value="TreeGrafter"/>
</dbReference>
<proteinExistence type="predicted"/>
<gene>
    <name evidence="4" type="primary">Ezh2</name>
    <name evidence="4" type="ORF">Tcan_02474</name>
</gene>
<evidence type="ECO:0000256" key="2">
    <source>
        <dbReference type="ARBA" id="ARBA00023163"/>
    </source>
</evidence>
<dbReference type="PANTHER" id="PTHR45747:SF4">
    <property type="entry name" value="HISTONE-LYSINE N-METHYLTRANSFERASE E(Z)"/>
    <property type="match status" value="1"/>
</dbReference>
<feature type="domain" description="EZH1/2 MCSS" evidence="3">
    <location>
        <begin position="137"/>
        <end position="162"/>
    </location>
</feature>
<keyword evidence="1" id="KW-0805">Transcription regulation</keyword>
<dbReference type="Pfam" id="PF21358">
    <property type="entry name" value="Ezh2_MCSS"/>
    <property type="match status" value="1"/>
</dbReference>
<name>A0A0B2UP26_TOXCA</name>
<dbReference type="EMBL" id="JPKZ01022678">
    <property type="protein sequence ID" value="KHN71138.1"/>
    <property type="molecule type" value="Genomic_DNA"/>
</dbReference>
<reference evidence="4 5" key="1">
    <citation type="submission" date="2014-11" db="EMBL/GenBank/DDBJ databases">
        <title>Genetic blueprint of the zoonotic pathogen Toxocara canis.</title>
        <authorList>
            <person name="Zhu X.-Q."/>
            <person name="Korhonen P.K."/>
            <person name="Cai H."/>
            <person name="Young N.D."/>
            <person name="Nejsum P."/>
            <person name="von Samson-Himmelstjerna G."/>
            <person name="Boag P.R."/>
            <person name="Tan P."/>
            <person name="Li Q."/>
            <person name="Min J."/>
            <person name="Yang Y."/>
            <person name="Wang X."/>
            <person name="Fang X."/>
            <person name="Hall R.S."/>
            <person name="Hofmann A."/>
            <person name="Sternberg P.W."/>
            <person name="Jex A.R."/>
            <person name="Gasser R.B."/>
        </authorList>
    </citation>
    <scope>NUCLEOTIDE SEQUENCE [LARGE SCALE GENOMIC DNA]</scope>
    <source>
        <strain evidence="4">PN_DK_2014</strain>
    </source>
</reference>
<dbReference type="GO" id="GO:0046976">
    <property type="term" value="F:histone H3K27 methyltransferase activity"/>
    <property type="evidence" value="ECO:0007669"/>
    <property type="project" value="TreeGrafter"/>
</dbReference>
<evidence type="ECO:0000313" key="5">
    <source>
        <dbReference type="Proteomes" id="UP000031036"/>
    </source>
</evidence>
<accession>A0A0B2UP26</accession>
<evidence type="ECO:0000259" key="3">
    <source>
        <dbReference type="Pfam" id="PF21358"/>
    </source>
</evidence>
<dbReference type="AlphaFoldDB" id="A0A0B2UP26"/>
<dbReference type="InterPro" id="IPR045318">
    <property type="entry name" value="EZH1/2-like"/>
</dbReference>
<dbReference type="STRING" id="6265.A0A0B2UP26"/>
<protein>
    <submittedName>
        <fullName evidence="4">Histone-lysine N-methyltransferase EZH2</fullName>
    </submittedName>
</protein>